<keyword evidence="3" id="KW-0732">Signal</keyword>
<dbReference type="EMBL" id="DS027004">
    <property type="protein sequence ID" value="EAW15047.1"/>
    <property type="molecule type" value="Genomic_DNA"/>
</dbReference>
<dbReference type="STRING" id="344612.A1C5S9"/>
<feature type="signal peptide" evidence="3">
    <location>
        <begin position="1"/>
        <end position="21"/>
    </location>
</feature>
<dbReference type="Proteomes" id="UP000006701">
    <property type="component" value="Unassembled WGS sequence"/>
</dbReference>
<accession>A1C5S9</accession>
<dbReference type="Pfam" id="PF05630">
    <property type="entry name" value="NPP1"/>
    <property type="match status" value="1"/>
</dbReference>
<evidence type="ECO:0000256" key="3">
    <source>
        <dbReference type="SAM" id="SignalP"/>
    </source>
</evidence>
<dbReference type="HOGENOM" id="CLU_2497454_0_0_1"/>
<name>A1C5S9_ASPCL</name>
<dbReference type="VEuPathDB" id="FungiDB:ACLA_004610"/>
<dbReference type="InterPro" id="IPR008701">
    <property type="entry name" value="NPP1"/>
</dbReference>
<evidence type="ECO:0000256" key="1">
    <source>
        <dbReference type="ARBA" id="ARBA00009520"/>
    </source>
</evidence>
<evidence type="ECO:0000313" key="4">
    <source>
        <dbReference type="EMBL" id="EAW15047.1"/>
    </source>
</evidence>
<dbReference type="KEGG" id="act:ACLA_004610"/>
<reference evidence="4 5" key="1">
    <citation type="journal article" date="2008" name="PLoS Genet.">
        <title>Genomic islands in the pathogenic filamentous fungus Aspergillus fumigatus.</title>
        <authorList>
            <person name="Fedorova N.D."/>
            <person name="Khaldi N."/>
            <person name="Joardar V.S."/>
            <person name="Maiti R."/>
            <person name="Amedeo P."/>
            <person name="Anderson M.J."/>
            <person name="Crabtree J."/>
            <person name="Silva J.C."/>
            <person name="Badger J.H."/>
            <person name="Albarraq A."/>
            <person name="Angiuoli S."/>
            <person name="Bussey H."/>
            <person name="Bowyer P."/>
            <person name="Cotty P.J."/>
            <person name="Dyer P.S."/>
            <person name="Egan A."/>
            <person name="Galens K."/>
            <person name="Fraser-Liggett C.M."/>
            <person name="Haas B.J."/>
            <person name="Inman J.M."/>
            <person name="Kent R."/>
            <person name="Lemieux S."/>
            <person name="Malavazi I."/>
            <person name="Orvis J."/>
            <person name="Roemer T."/>
            <person name="Ronning C.M."/>
            <person name="Sundaram J.P."/>
            <person name="Sutton G."/>
            <person name="Turner G."/>
            <person name="Venter J.C."/>
            <person name="White O.R."/>
            <person name="Whitty B.R."/>
            <person name="Youngman P."/>
            <person name="Wolfe K.H."/>
            <person name="Goldman G.H."/>
            <person name="Wortman J.R."/>
            <person name="Jiang B."/>
            <person name="Denning D.W."/>
            <person name="Nierman W.C."/>
        </authorList>
    </citation>
    <scope>NUCLEOTIDE SEQUENCE [LARGE SCALE GENOMIC DNA]</scope>
    <source>
        <strain evidence="5">ATCC 1007 / CBS 513.65 / DSM 816 / NCTC 3887 / NRRL 1</strain>
    </source>
</reference>
<proteinExistence type="inferred from homology"/>
<keyword evidence="2" id="KW-0843">Virulence</keyword>
<protein>
    <submittedName>
        <fullName evidence="4">Uncharacterized protein</fullName>
    </submittedName>
</protein>
<organism evidence="4 5">
    <name type="scientific">Aspergillus clavatus (strain ATCC 1007 / CBS 513.65 / DSM 816 / NCTC 3887 / NRRL 1 / QM 1276 / 107)</name>
    <dbReference type="NCBI Taxonomy" id="344612"/>
    <lineage>
        <taxon>Eukaryota</taxon>
        <taxon>Fungi</taxon>
        <taxon>Dikarya</taxon>
        <taxon>Ascomycota</taxon>
        <taxon>Pezizomycotina</taxon>
        <taxon>Eurotiomycetes</taxon>
        <taxon>Eurotiomycetidae</taxon>
        <taxon>Eurotiales</taxon>
        <taxon>Aspergillaceae</taxon>
        <taxon>Aspergillus</taxon>
        <taxon>Aspergillus subgen. Fumigati</taxon>
    </lineage>
</organism>
<keyword evidence="5" id="KW-1185">Reference proteome</keyword>
<evidence type="ECO:0000313" key="5">
    <source>
        <dbReference type="Proteomes" id="UP000006701"/>
    </source>
</evidence>
<dbReference type="PANTHER" id="PTHR33657:SF8">
    <property type="entry name" value="DOMAIN PROTEIN, PUTATIVE (AFU_ORTHOLOGUE AFUA_5G00600)-RELATED"/>
    <property type="match status" value="1"/>
</dbReference>
<dbReference type="AlphaFoldDB" id="A1C5S9"/>
<gene>
    <name evidence="4" type="ORF">ACLA_004610</name>
</gene>
<dbReference type="GeneID" id="4708401"/>
<comment type="similarity">
    <text evidence="1">Belongs to the Necrosis inducing protein (NPP1) family.</text>
</comment>
<evidence type="ECO:0000256" key="2">
    <source>
        <dbReference type="ARBA" id="ARBA00023026"/>
    </source>
</evidence>
<feature type="chain" id="PRO_5002632803" evidence="3">
    <location>
        <begin position="22"/>
        <end position="86"/>
    </location>
</feature>
<dbReference type="RefSeq" id="XP_001276473.1">
    <property type="nucleotide sequence ID" value="XM_001276472.1"/>
</dbReference>
<sequence length="86" mass="8930">MALIFTLAALGSLTVPSGTTGQVYLAYQPHLKVVNSCVPFSAADAQGNRNAGLKPSGSSNGAFSKSAGQIYARGGKYNNHYALMYS</sequence>
<dbReference type="PANTHER" id="PTHR33657">
    <property type="entry name" value="DOMAIN PROTEIN, PUTATIVE (AFU_ORTHOLOGUE AFUA_5G00600)-RELATED"/>
    <property type="match status" value="1"/>
</dbReference>
<dbReference type="OrthoDB" id="89086at2759"/>